<evidence type="ECO:0000313" key="1">
    <source>
        <dbReference type="EMBL" id="RKO89330.1"/>
    </source>
</evidence>
<reference evidence="2" key="1">
    <citation type="journal article" date="2018" name="Nat. Microbiol.">
        <title>Leveraging single-cell genomics to expand the fungal tree of life.</title>
        <authorList>
            <person name="Ahrendt S.R."/>
            <person name="Quandt C.A."/>
            <person name="Ciobanu D."/>
            <person name="Clum A."/>
            <person name="Salamov A."/>
            <person name="Andreopoulos B."/>
            <person name="Cheng J.F."/>
            <person name="Woyke T."/>
            <person name="Pelin A."/>
            <person name="Henrissat B."/>
            <person name="Reynolds N.K."/>
            <person name="Benny G.L."/>
            <person name="Smith M.E."/>
            <person name="James T.Y."/>
            <person name="Grigoriev I.V."/>
        </authorList>
    </citation>
    <scope>NUCLEOTIDE SEQUENCE [LARGE SCALE GENOMIC DNA]</scope>
</reference>
<dbReference type="Proteomes" id="UP000269721">
    <property type="component" value="Unassembled WGS sequence"/>
</dbReference>
<proteinExistence type="predicted"/>
<accession>A0A4P9WED0</accession>
<gene>
    <name evidence="1" type="ORF">BDK51DRAFT_28810</name>
</gene>
<dbReference type="AlphaFoldDB" id="A0A4P9WED0"/>
<sequence>MCICKINKSSFGISGWLKVYSNAIGDWHYVVKIGTGTLHWRMFREQTCLELAIFDDRKCTYREKMCGSVKLCSLLPPSDGLAGSHFQLILIPRLTTERMMPWPSLTSPSSIRPKTSNKCRWYTNLYKKHFSDEVLVRTASNPPFAVIKRNPSRWPIAQGSYCVTSSLLNARPTTNLKILALIDLGSGSQTTRSAVGQQAVRPPSLPELPVCLYRRPAQALATAAKHSEGVHQVLAQRRLVCISNLRGSADLEFSHASLLQHCPLSDRVDNFELFIGFHQGQAKMLRDVVGFQLDGTFKLNNEFLQVKLVAYINVYKKRKTIRRAVLKALDDAGGPINFTCAGQYSLPLDSLPYSLTRNLLRLSEKSRLRGTEWLEPEITCNEVGGDPVGYMAFCDLLSSYTNHILRQRRHAHYNQSDTNKWASKLMNIDATNKRDVIAVMMGLYGTKTMSEVKLSSLNTDSSYDTGHNSHTFSSLLLGIDEHYNNKFLLTRIYQANTCRRMRIRMPSRPAILMRIEKWGNIFP</sequence>
<dbReference type="EMBL" id="KZ996158">
    <property type="protein sequence ID" value="RKO89330.1"/>
    <property type="molecule type" value="Genomic_DNA"/>
</dbReference>
<evidence type="ECO:0000313" key="2">
    <source>
        <dbReference type="Proteomes" id="UP000269721"/>
    </source>
</evidence>
<protein>
    <submittedName>
        <fullName evidence="1">Uncharacterized protein</fullName>
    </submittedName>
</protein>
<keyword evidence="2" id="KW-1185">Reference proteome</keyword>
<name>A0A4P9WED0_9FUNG</name>
<organism evidence="1 2">
    <name type="scientific">Blyttiomyces helicus</name>
    <dbReference type="NCBI Taxonomy" id="388810"/>
    <lineage>
        <taxon>Eukaryota</taxon>
        <taxon>Fungi</taxon>
        <taxon>Fungi incertae sedis</taxon>
        <taxon>Chytridiomycota</taxon>
        <taxon>Chytridiomycota incertae sedis</taxon>
        <taxon>Chytridiomycetes</taxon>
        <taxon>Chytridiomycetes incertae sedis</taxon>
        <taxon>Blyttiomyces</taxon>
    </lineage>
</organism>